<evidence type="ECO:0000313" key="2">
    <source>
        <dbReference type="EMBL" id="PKI73734.1"/>
    </source>
</evidence>
<keyword evidence="1" id="KW-0732">Signal</keyword>
<name>A0A2I0KZ42_PUNGR</name>
<gene>
    <name evidence="2" type="ORF">CRG98_005873</name>
</gene>
<feature type="signal peptide" evidence="1">
    <location>
        <begin position="1"/>
        <end position="28"/>
    </location>
</feature>
<sequence length="75" mass="7819">MTGAGGAGHGCARWRARVALVMGVGVLGDESGWRWGDMQNFPQDEVAGAELAETNFLVKSSGHSLLIALTVAKCC</sequence>
<dbReference type="AlphaFoldDB" id="A0A2I0KZ42"/>
<accession>A0A2I0KZ42</accession>
<feature type="chain" id="PRO_5014161189" evidence="1">
    <location>
        <begin position="29"/>
        <end position="75"/>
    </location>
</feature>
<proteinExistence type="predicted"/>
<dbReference type="Proteomes" id="UP000233551">
    <property type="component" value="Unassembled WGS sequence"/>
</dbReference>
<dbReference type="EMBL" id="PGOL01000256">
    <property type="protein sequence ID" value="PKI73734.1"/>
    <property type="molecule type" value="Genomic_DNA"/>
</dbReference>
<reference evidence="2 3" key="1">
    <citation type="submission" date="2017-11" db="EMBL/GenBank/DDBJ databases">
        <title>De-novo sequencing of pomegranate (Punica granatum L.) genome.</title>
        <authorList>
            <person name="Akparov Z."/>
            <person name="Amiraslanov A."/>
            <person name="Hajiyeva S."/>
            <person name="Abbasov M."/>
            <person name="Kaur K."/>
            <person name="Hamwieh A."/>
            <person name="Solovyev V."/>
            <person name="Salamov A."/>
            <person name="Braich B."/>
            <person name="Kosarev P."/>
            <person name="Mahmoud A."/>
            <person name="Hajiyev E."/>
            <person name="Babayeva S."/>
            <person name="Izzatullayeva V."/>
            <person name="Mammadov A."/>
            <person name="Mammadov A."/>
            <person name="Sharifova S."/>
            <person name="Ojaghi J."/>
            <person name="Eynullazada K."/>
            <person name="Bayramov B."/>
            <person name="Abdulazimova A."/>
            <person name="Shahmuradov I."/>
        </authorList>
    </citation>
    <scope>NUCLEOTIDE SEQUENCE [LARGE SCALE GENOMIC DNA]</scope>
    <source>
        <strain evidence="3">cv. AG2017</strain>
        <tissue evidence="2">Leaf</tissue>
    </source>
</reference>
<organism evidence="2 3">
    <name type="scientific">Punica granatum</name>
    <name type="common">Pomegranate</name>
    <dbReference type="NCBI Taxonomy" id="22663"/>
    <lineage>
        <taxon>Eukaryota</taxon>
        <taxon>Viridiplantae</taxon>
        <taxon>Streptophyta</taxon>
        <taxon>Embryophyta</taxon>
        <taxon>Tracheophyta</taxon>
        <taxon>Spermatophyta</taxon>
        <taxon>Magnoliopsida</taxon>
        <taxon>eudicotyledons</taxon>
        <taxon>Gunneridae</taxon>
        <taxon>Pentapetalae</taxon>
        <taxon>rosids</taxon>
        <taxon>malvids</taxon>
        <taxon>Myrtales</taxon>
        <taxon>Lythraceae</taxon>
        <taxon>Punica</taxon>
    </lineage>
</organism>
<evidence type="ECO:0000313" key="3">
    <source>
        <dbReference type="Proteomes" id="UP000233551"/>
    </source>
</evidence>
<keyword evidence="3" id="KW-1185">Reference proteome</keyword>
<evidence type="ECO:0000256" key="1">
    <source>
        <dbReference type="SAM" id="SignalP"/>
    </source>
</evidence>
<comment type="caution">
    <text evidence="2">The sequence shown here is derived from an EMBL/GenBank/DDBJ whole genome shotgun (WGS) entry which is preliminary data.</text>
</comment>
<protein>
    <submittedName>
        <fullName evidence="2">Uncharacterized protein</fullName>
    </submittedName>
</protein>